<dbReference type="Pfam" id="PF08818">
    <property type="entry name" value="DUF1801"/>
    <property type="match status" value="1"/>
</dbReference>
<evidence type="ECO:0000259" key="1">
    <source>
        <dbReference type="Pfam" id="PF08818"/>
    </source>
</evidence>
<name>A0A1A8XTB8_9RHOO</name>
<dbReference type="Proteomes" id="UP000199600">
    <property type="component" value="Unassembled WGS sequence"/>
</dbReference>
<evidence type="ECO:0000313" key="3">
    <source>
        <dbReference type="Proteomes" id="UP000199600"/>
    </source>
</evidence>
<dbReference type="SUPFAM" id="SSF159888">
    <property type="entry name" value="YdhG-like"/>
    <property type="match status" value="1"/>
</dbReference>
<feature type="domain" description="YdhG-like" evidence="1">
    <location>
        <begin position="23"/>
        <end position="114"/>
    </location>
</feature>
<organism evidence="2 3">
    <name type="scientific">Candidatus Propionivibrio aalborgensis</name>
    <dbReference type="NCBI Taxonomy" id="1860101"/>
    <lineage>
        <taxon>Bacteria</taxon>
        <taxon>Pseudomonadati</taxon>
        <taxon>Pseudomonadota</taxon>
        <taxon>Betaproteobacteria</taxon>
        <taxon>Rhodocyclales</taxon>
        <taxon>Rhodocyclaceae</taxon>
        <taxon>Propionivibrio</taxon>
    </lineage>
</organism>
<accession>A0A1A8XTB8</accession>
<dbReference type="EMBL" id="FLQY01000125">
    <property type="protein sequence ID" value="SBT07198.1"/>
    <property type="molecule type" value="Genomic_DNA"/>
</dbReference>
<dbReference type="Gene3D" id="3.90.1150.200">
    <property type="match status" value="1"/>
</dbReference>
<gene>
    <name evidence="2" type="ORF">PROAA_2100004</name>
</gene>
<reference evidence="2 3" key="1">
    <citation type="submission" date="2016-06" db="EMBL/GenBank/DDBJ databases">
        <authorList>
            <person name="Kjaerup R.B."/>
            <person name="Dalgaard T.S."/>
            <person name="Juul-Madsen H.R."/>
        </authorList>
    </citation>
    <scope>NUCLEOTIDE SEQUENCE [LARGE SCALE GENOMIC DNA]</scope>
    <source>
        <strain evidence="2">2</strain>
    </source>
</reference>
<sequence>MRQPSKTPQTVDEYIARCAPEVQTKLRAVRIEARSNAPHADEKIGYGIPTLKMGKNIFHFAAFKNHIGLYPGSVALEVFSDELKSYKTSKGAIQIPLNQPIPRSLVARLVRFNVENIAIEAKK</sequence>
<keyword evidence="3" id="KW-1185">Reference proteome</keyword>
<dbReference type="InterPro" id="IPR014922">
    <property type="entry name" value="YdhG-like"/>
</dbReference>
<evidence type="ECO:0000313" key="2">
    <source>
        <dbReference type="EMBL" id="SBT07198.1"/>
    </source>
</evidence>
<dbReference type="AlphaFoldDB" id="A0A1A8XTB8"/>
<proteinExistence type="predicted"/>
<protein>
    <recommendedName>
        <fullName evidence="1">YdhG-like domain-containing protein</fullName>
    </recommendedName>
</protein>
<dbReference type="RefSeq" id="WP_186410785.1">
    <property type="nucleotide sequence ID" value="NZ_FLQY01000125.1"/>
</dbReference>